<comment type="caution">
    <text evidence="2">The sequence shown here is derived from an EMBL/GenBank/DDBJ whole genome shotgun (WGS) entry which is preliminary data.</text>
</comment>
<proteinExistence type="predicted"/>
<evidence type="ECO:0000313" key="3">
    <source>
        <dbReference type="Proteomes" id="UP001159042"/>
    </source>
</evidence>
<evidence type="ECO:0000256" key="1">
    <source>
        <dbReference type="SAM" id="Coils"/>
    </source>
</evidence>
<organism evidence="2 3">
    <name type="scientific">Exocentrus adspersus</name>
    <dbReference type="NCBI Taxonomy" id="1586481"/>
    <lineage>
        <taxon>Eukaryota</taxon>
        <taxon>Metazoa</taxon>
        <taxon>Ecdysozoa</taxon>
        <taxon>Arthropoda</taxon>
        <taxon>Hexapoda</taxon>
        <taxon>Insecta</taxon>
        <taxon>Pterygota</taxon>
        <taxon>Neoptera</taxon>
        <taxon>Endopterygota</taxon>
        <taxon>Coleoptera</taxon>
        <taxon>Polyphaga</taxon>
        <taxon>Cucujiformia</taxon>
        <taxon>Chrysomeloidea</taxon>
        <taxon>Cerambycidae</taxon>
        <taxon>Lamiinae</taxon>
        <taxon>Acanthocinini</taxon>
        <taxon>Exocentrus</taxon>
    </lineage>
</organism>
<keyword evidence="3" id="KW-1185">Reference proteome</keyword>
<keyword evidence="1" id="KW-0175">Coiled coil</keyword>
<feature type="coiled-coil region" evidence="1">
    <location>
        <begin position="249"/>
        <end position="279"/>
    </location>
</feature>
<dbReference type="Proteomes" id="UP001159042">
    <property type="component" value="Unassembled WGS sequence"/>
</dbReference>
<gene>
    <name evidence="2" type="ORF">NQ315_004200</name>
</gene>
<sequence length="314" mass="36954">MSNVETSVWNKPLVLEDSNSKHKYKLPKDAHEKEVNDLYEHLKFERNKYAKYKIIQDALEECIDVNSELDQNLKTKVRDILLSGSVVQCLSLEEFPSNESRQSVLGLIDINQHELNYMENKHLQDVLKRKLEEKYETVCDDFRKTTSKDIENTLENIPSSVPLQMVTEDKILLDLKDRLLLEQEQYVKNLSNQSDLLSEITDARLKKVPELTEHKIKEYQIKEKLNHVKSSLMQEKVRVDVFTEANGSLQAYKELIKDIKDQQSDCEKEIQRLMDLKEKYSQVSCKQYDDILKSYLQYKATIEKKKLLYETLKS</sequence>
<reference evidence="2 3" key="1">
    <citation type="journal article" date="2023" name="Insect Mol. Biol.">
        <title>Genome sequencing provides insights into the evolution of gene families encoding plant cell wall-degrading enzymes in longhorned beetles.</title>
        <authorList>
            <person name="Shin N.R."/>
            <person name="Okamura Y."/>
            <person name="Kirsch R."/>
            <person name="Pauchet Y."/>
        </authorList>
    </citation>
    <scope>NUCLEOTIDE SEQUENCE [LARGE SCALE GENOMIC DNA]</scope>
    <source>
        <strain evidence="2">EAD_L_NR</strain>
    </source>
</reference>
<dbReference type="AlphaFoldDB" id="A0AAV8W6M5"/>
<name>A0AAV8W6M5_9CUCU</name>
<protein>
    <submittedName>
        <fullName evidence="2">Uncharacterized protein</fullName>
    </submittedName>
</protein>
<dbReference type="EMBL" id="JANEYG010000007">
    <property type="protein sequence ID" value="KAJ8922262.1"/>
    <property type="molecule type" value="Genomic_DNA"/>
</dbReference>
<accession>A0AAV8W6M5</accession>
<evidence type="ECO:0000313" key="2">
    <source>
        <dbReference type="EMBL" id="KAJ8922262.1"/>
    </source>
</evidence>